<proteinExistence type="predicted"/>
<evidence type="ECO:0000313" key="3">
    <source>
        <dbReference type="Proteomes" id="UP000035067"/>
    </source>
</evidence>
<feature type="transmembrane region" description="Helical" evidence="1">
    <location>
        <begin position="102"/>
        <end position="122"/>
    </location>
</feature>
<organism evidence="2 3">
    <name type="scientific">Candidatus Synechococcus spongiarum SP3</name>
    <dbReference type="NCBI Taxonomy" id="1604020"/>
    <lineage>
        <taxon>Bacteria</taxon>
        <taxon>Bacillati</taxon>
        <taxon>Cyanobacteriota</taxon>
        <taxon>Cyanophyceae</taxon>
        <taxon>Synechococcales</taxon>
        <taxon>Synechococcaceae</taxon>
        <taxon>Synechococcus</taxon>
    </lineage>
</organism>
<evidence type="ECO:0000256" key="1">
    <source>
        <dbReference type="SAM" id="Phobius"/>
    </source>
</evidence>
<dbReference type="Proteomes" id="UP000035067">
    <property type="component" value="Unassembled WGS sequence"/>
</dbReference>
<name>A0A0G2IWG7_9SYNE</name>
<dbReference type="EMBL" id="JXQG01000019">
    <property type="protein sequence ID" value="KKZ12500.1"/>
    <property type="molecule type" value="Genomic_DNA"/>
</dbReference>
<keyword evidence="1" id="KW-0472">Membrane</keyword>
<reference evidence="2 3" key="1">
    <citation type="submission" date="2015-01" db="EMBL/GenBank/DDBJ databases">
        <title>Lifestyle Evolution in Cyanobacterial Symbionts of Sponges.</title>
        <authorList>
            <person name="Burgsdorf I."/>
            <person name="Slaby B.M."/>
            <person name="Handley K.M."/>
            <person name="Haber M."/>
            <person name="Blom J."/>
            <person name="Marshall C.W."/>
            <person name="Gilbert J.A."/>
            <person name="Hentschel U."/>
            <person name="Steindler L."/>
        </authorList>
    </citation>
    <scope>NUCLEOTIDE SEQUENCE [LARGE SCALE GENOMIC DNA]</scope>
    <source>
        <strain evidence="2">SP3</strain>
    </source>
</reference>
<dbReference type="PATRIC" id="fig|1604020.3.peg.118"/>
<comment type="caution">
    <text evidence="2">The sequence shown here is derived from an EMBL/GenBank/DDBJ whole genome shotgun (WGS) entry which is preliminary data.</text>
</comment>
<dbReference type="AlphaFoldDB" id="A0A0G2IWG7"/>
<feature type="transmembrane region" description="Helical" evidence="1">
    <location>
        <begin position="256"/>
        <end position="278"/>
    </location>
</feature>
<sequence length="420" mass="47080">MVLCSTLLLYLSQTHPGGLSGHLHLFANGFLVLTLWLLLKSLMANPEQTQRIAMQQILGGGSLAWAIQTRPNLLVSVGCCGLVWLIVRGLQRRLGWREGGAVCRLVLGAALLSLPFILPYLLHPGGLNLLKTGGWDLLQQWNSEGYDDIRHRLGPLELLKAMYWDQSFAVFKRYGLLLLPIPILLLTNLCVVAIRPRGWTATNWIPLLSSSFIVGLWLSFLKTHFFPHYLLLETVPVTLLFAWIPMGLAQSRIPQALQVGFTWIVIIMGSLSILNLTVVEAVRLLFPSERSATAKAQEIVYQRLRSLPPGSTFFAPGDPSFHWRLQEPMPVKGIHAAWIFRPAVSLSSSAATQRMGIATSPTERCDQILAKPVDIIIWVESKAPLHLLYHCLIASEDAWQYLTEEWGVTGSKYHIFRRRS</sequence>
<feature type="transmembrane region" description="Helical" evidence="1">
    <location>
        <begin position="24"/>
        <end position="39"/>
    </location>
</feature>
<keyword evidence="1" id="KW-0812">Transmembrane</keyword>
<feature type="transmembrane region" description="Helical" evidence="1">
    <location>
        <begin position="226"/>
        <end position="244"/>
    </location>
</feature>
<evidence type="ECO:0000313" key="2">
    <source>
        <dbReference type="EMBL" id="KKZ12500.1"/>
    </source>
</evidence>
<feature type="transmembrane region" description="Helical" evidence="1">
    <location>
        <begin position="174"/>
        <end position="194"/>
    </location>
</feature>
<accession>A0A0G2IWG7</accession>
<gene>
    <name evidence="2" type="ORF">TE42_04325</name>
</gene>
<keyword evidence="1" id="KW-1133">Transmembrane helix</keyword>
<protein>
    <submittedName>
        <fullName evidence="2">Uncharacterized protein</fullName>
    </submittedName>
</protein>
<feature type="transmembrane region" description="Helical" evidence="1">
    <location>
        <begin position="201"/>
        <end position="220"/>
    </location>
</feature>